<evidence type="ECO:0000313" key="2">
    <source>
        <dbReference type="Proteomes" id="UP001056120"/>
    </source>
</evidence>
<dbReference type="EMBL" id="CM042044">
    <property type="protein sequence ID" value="KAI3686591.1"/>
    <property type="molecule type" value="Genomic_DNA"/>
</dbReference>
<sequence length="191" mass="22093">MSGKRKRGASTCKKKRSSSDQSGINFNANGVAIGEKASDFMSWVGAEFKNRVPINKVAKDVDSKLYDRIWEYAKETWKISDDHTKHTTLRKGKDSKQRRSRVGPESQRLRRAQFGATSDKQTMPNETDAYRQYSYALRDDEGFYELFYQHTELVIVYDQHTESIHVSQNTKTVPSTKSEKENEKIAKEKKR</sequence>
<protein>
    <submittedName>
        <fullName evidence="1">Uncharacterized protein</fullName>
    </submittedName>
</protein>
<keyword evidence="2" id="KW-1185">Reference proteome</keyword>
<proteinExistence type="predicted"/>
<name>A0ACB8YNA7_9ASTR</name>
<evidence type="ECO:0000313" key="1">
    <source>
        <dbReference type="EMBL" id="KAI3686591.1"/>
    </source>
</evidence>
<dbReference type="Proteomes" id="UP001056120">
    <property type="component" value="Linkage Group LG27"/>
</dbReference>
<gene>
    <name evidence="1" type="ORF">L1987_80271</name>
</gene>
<organism evidence="1 2">
    <name type="scientific">Smallanthus sonchifolius</name>
    <dbReference type="NCBI Taxonomy" id="185202"/>
    <lineage>
        <taxon>Eukaryota</taxon>
        <taxon>Viridiplantae</taxon>
        <taxon>Streptophyta</taxon>
        <taxon>Embryophyta</taxon>
        <taxon>Tracheophyta</taxon>
        <taxon>Spermatophyta</taxon>
        <taxon>Magnoliopsida</taxon>
        <taxon>eudicotyledons</taxon>
        <taxon>Gunneridae</taxon>
        <taxon>Pentapetalae</taxon>
        <taxon>asterids</taxon>
        <taxon>campanulids</taxon>
        <taxon>Asterales</taxon>
        <taxon>Asteraceae</taxon>
        <taxon>Asteroideae</taxon>
        <taxon>Heliantheae alliance</taxon>
        <taxon>Millerieae</taxon>
        <taxon>Smallanthus</taxon>
    </lineage>
</organism>
<reference evidence="1 2" key="2">
    <citation type="journal article" date="2022" name="Mol. Ecol. Resour.">
        <title>The genomes of chicory, endive, great burdock and yacon provide insights into Asteraceae paleo-polyploidization history and plant inulin production.</title>
        <authorList>
            <person name="Fan W."/>
            <person name="Wang S."/>
            <person name="Wang H."/>
            <person name="Wang A."/>
            <person name="Jiang F."/>
            <person name="Liu H."/>
            <person name="Zhao H."/>
            <person name="Xu D."/>
            <person name="Zhang Y."/>
        </authorList>
    </citation>
    <scope>NUCLEOTIDE SEQUENCE [LARGE SCALE GENOMIC DNA]</scope>
    <source>
        <strain evidence="2">cv. Yunnan</strain>
        <tissue evidence="1">Leaves</tissue>
    </source>
</reference>
<accession>A0ACB8YNA7</accession>
<reference evidence="2" key="1">
    <citation type="journal article" date="2022" name="Mol. Ecol. Resour.">
        <title>The genomes of chicory, endive, great burdock and yacon provide insights into Asteraceae palaeo-polyploidization history and plant inulin production.</title>
        <authorList>
            <person name="Fan W."/>
            <person name="Wang S."/>
            <person name="Wang H."/>
            <person name="Wang A."/>
            <person name="Jiang F."/>
            <person name="Liu H."/>
            <person name="Zhao H."/>
            <person name="Xu D."/>
            <person name="Zhang Y."/>
        </authorList>
    </citation>
    <scope>NUCLEOTIDE SEQUENCE [LARGE SCALE GENOMIC DNA]</scope>
    <source>
        <strain evidence="2">cv. Yunnan</strain>
    </source>
</reference>
<comment type="caution">
    <text evidence="1">The sequence shown here is derived from an EMBL/GenBank/DDBJ whole genome shotgun (WGS) entry which is preliminary data.</text>
</comment>